<keyword evidence="1" id="KW-1133">Transmembrane helix</keyword>
<dbReference type="RefSeq" id="WP_088854669.1">
    <property type="nucleotide sequence ID" value="NZ_CP015102.1"/>
</dbReference>
<proteinExistence type="predicted"/>
<keyword evidence="1" id="KW-0812">Transmembrane</keyword>
<keyword evidence="3" id="KW-1185">Reference proteome</keyword>
<name>A0A218P9F8_9EURY</name>
<feature type="transmembrane region" description="Helical" evidence="1">
    <location>
        <begin position="21"/>
        <end position="39"/>
    </location>
</feature>
<evidence type="ECO:0000313" key="3">
    <source>
        <dbReference type="Proteomes" id="UP000197418"/>
    </source>
</evidence>
<evidence type="ECO:0000313" key="2">
    <source>
        <dbReference type="EMBL" id="ASJ07424.1"/>
    </source>
</evidence>
<dbReference type="AlphaFoldDB" id="A0A218P9F8"/>
<feature type="transmembrane region" description="Helical" evidence="1">
    <location>
        <begin position="72"/>
        <end position="91"/>
    </location>
</feature>
<accession>A0A218P9F8</accession>
<feature type="transmembrane region" description="Helical" evidence="1">
    <location>
        <begin position="103"/>
        <end position="122"/>
    </location>
</feature>
<feature type="transmembrane region" description="Helical" evidence="1">
    <location>
        <begin position="45"/>
        <end position="60"/>
    </location>
</feature>
<dbReference type="GeneID" id="33316381"/>
<reference evidence="2 3" key="1">
    <citation type="submission" date="2016-04" db="EMBL/GenBank/DDBJ databases">
        <title>Complete genome sequence of Thermococcus pacificus type strain P4.</title>
        <authorList>
            <person name="Oger P.M."/>
        </authorList>
    </citation>
    <scope>NUCLEOTIDE SEQUENCE [LARGE SCALE GENOMIC DNA]</scope>
    <source>
        <strain evidence="2 3">P-4</strain>
    </source>
</reference>
<evidence type="ECO:0000256" key="1">
    <source>
        <dbReference type="SAM" id="Phobius"/>
    </source>
</evidence>
<protein>
    <submittedName>
        <fullName evidence="2">Uncharacterized protein</fullName>
    </submittedName>
</protein>
<keyword evidence="1" id="KW-0472">Membrane</keyword>
<sequence length="134" mass="14743">MSRAWVYTREENSWKGKLTGLLIALLTAILAVLIVYPFTGGVSDGGLTGAVAGISAADLLSKTLKRLKKHAFKLYIGLVFLNTFASAFAVLRFGLHPENTAEFMVMFLAVYTPLALLDYGVIKIVEKRYRTKTP</sequence>
<gene>
    <name evidence="2" type="ORF">A3L08_08875</name>
</gene>
<dbReference type="Proteomes" id="UP000197418">
    <property type="component" value="Chromosome"/>
</dbReference>
<dbReference type="EMBL" id="CP015102">
    <property type="protein sequence ID" value="ASJ07424.1"/>
    <property type="molecule type" value="Genomic_DNA"/>
</dbReference>
<organism evidence="2 3">
    <name type="scientific">Thermococcus pacificus</name>
    <dbReference type="NCBI Taxonomy" id="71998"/>
    <lineage>
        <taxon>Archaea</taxon>
        <taxon>Methanobacteriati</taxon>
        <taxon>Methanobacteriota</taxon>
        <taxon>Thermococci</taxon>
        <taxon>Thermococcales</taxon>
        <taxon>Thermococcaceae</taxon>
        <taxon>Thermococcus</taxon>
    </lineage>
</organism>
<dbReference type="OrthoDB" id="375249at2157"/>
<dbReference type="KEGG" id="tpaf:A3L08_08875"/>